<keyword evidence="1" id="KW-0472">Membrane</keyword>
<evidence type="ECO:0000313" key="3">
    <source>
        <dbReference type="EMBL" id="ETI58201.1"/>
    </source>
</evidence>
<keyword evidence="1" id="KW-1133">Transmembrane helix</keyword>
<dbReference type="STRING" id="1208321.D104_16750"/>
<protein>
    <recommendedName>
        <fullName evidence="2">Cytochrome c-type biogenesis protein H Ig-like domain-containing protein</fullName>
    </recommendedName>
</protein>
<dbReference type="AlphaFoldDB" id="W1RNI8"/>
<proteinExistence type="predicted"/>
<dbReference type="InterPro" id="IPR056412">
    <property type="entry name" value="Ig_CycH"/>
</dbReference>
<feature type="domain" description="Cytochrome c-type biogenesis protein H Ig-like" evidence="2">
    <location>
        <begin position="298"/>
        <end position="385"/>
    </location>
</feature>
<keyword evidence="4" id="KW-1185">Reference proteome</keyword>
<dbReference type="RefSeq" id="WP_024025373.1">
    <property type="nucleotide sequence ID" value="NZ_AYOZ01000060.1"/>
</dbReference>
<dbReference type="InterPro" id="IPR019734">
    <property type="entry name" value="TPR_rpt"/>
</dbReference>
<evidence type="ECO:0000313" key="4">
    <source>
        <dbReference type="Proteomes" id="UP000018857"/>
    </source>
</evidence>
<evidence type="ECO:0000259" key="2">
    <source>
        <dbReference type="Pfam" id="PF23892"/>
    </source>
</evidence>
<gene>
    <name evidence="3" type="ORF">D104_16750</name>
</gene>
<comment type="caution">
    <text evidence="3">The sequence shown here is derived from an EMBL/GenBank/DDBJ whole genome shotgun (WGS) entry which is preliminary data.</text>
</comment>
<organism evidence="3 4">
    <name type="scientific">Marinomonas profundimaris</name>
    <dbReference type="NCBI Taxonomy" id="1208321"/>
    <lineage>
        <taxon>Bacteria</taxon>
        <taxon>Pseudomonadati</taxon>
        <taxon>Pseudomonadota</taxon>
        <taxon>Gammaproteobacteria</taxon>
        <taxon>Oceanospirillales</taxon>
        <taxon>Oceanospirillaceae</taxon>
        <taxon>Marinomonas</taxon>
    </lineage>
</organism>
<dbReference type="Proteomes" id="UP000018857">
    <property type="component" value="Unassembled WGS sequence"/>
</dbReference>
<keyword evidence="1" id="KW-0812">Transmembrane</keyword>
<feature type="transmembrane region" description="Helical" evidence="1">
    <location>
        <begin position="6"/>
        <end position="24"/>
    </location>
</feature>
<dbReference type="PANTHER" id="PTHR47870:SF4">
    <property type="entry name" value="CYTOCHROME C-TYPE BIOGENESIS PROTEIN CYCH"/>
    <property type="match status" value="1"/>
</dbReference>
<reference evidence="3 4" key="1">
    <citation type="journal article" date="2014" name="Genome Announc.">
        <title>Draft Genome Sequence of Marinomonas sp. Strain D104, a Polycyclic Aromatic Hydrocarbon-Degrading Bacterium from the Deep-Sea Sediment of the Arctic Ocean.</title>
        <authorList>
            <person name="Dong C."/>
            <person name="Bai X."/>
            <person name="Lai Q."/>
            <person name="Xie Y."/>
            <person name="Chen X."/>
            <person name="Shao Z."/>
        </authorList>
    </citation>
    <scope>NUCLEOTIDE SEQUENCE [LARGE SCALE GENOMIC DNA]</scope>
    <source>
        <strain evidence="3 4">D104</strain>
    </source>
</reference>
<dbReference type="GO" id="GO:0005886">
    <property type="term" value="C:plasma membrane"/>
    <property type="evidence" value="ECO:0007669"/>
    <property type="project" value="TreeGrafter"/>
</dbReference>
<dbReference type="eggNOG" id="COG4235">
    <property type="taxonomic scope" value="Bacteria"/>
</dbReference>
<name>W1RNI8_9GAMM</name>
<dbReference type="EMBL" id="AYOZ01000060">
    <property type="protein sequence ID" value="ETI58201.1"/>
    <property type="molecule type" value="Genomic_DNA"/>
</dbReference>
<dbReference type="PANTHER" id="PTHR47870">
    <property type="entry name" value="CYTOCHROME C-TYPE BIOGENESIS PROTEIN CCMH"/>
    <property type="match status" value="1"/>
</dbReference>
<accession>W1RNI8</accession>
<sequence>MMVAYLVMAAMIALSFFCLYRLVLKRLGALEGQERRAFDRIRRQEIAEEQEAGRLTASESTQLLQDVDHESTRLELNKKRTFYLGAPLAQRVMLVVVSAVILGSVNLYQYMGYAKEVRFTEDLQAQRLTPQKISDFLQYRSRRYGGAEDWYYEATDNVSAGRYKDAVLAFEKALEILSRDADGRVNLLVEYAQAIFYANGNQSSSKMKGVVDSILEQNPTEATTLGLKGVAEFDQKNYLGAVLAWQEAIRYNANSSERLALLSAIAKAREAGKINYQQVAPIITHQLAVKIEWDKKALHWQKNDVLLVYALAKGQKMPVAIQRVFPEDLEQPILLTNLDELMPTATLAEVDKVDLIVKLSNINDSDLTKGRIIGIKSGLVTNHKEIFVINVAL</sequence>
<dbReference type="InterPro" id="IPR051263">
    <property type="entry name" value="C-type_cytochrome_biogenesis"/>
</dbReference>
<feature type="transmembrane region" description="Helical" evidence="1">
    <location>
        <begin position="88"/>
        <end position="108"/>
    </location>
</feature>
<dbReference type="SUPFAM" id="SSF48452">
    <property type="entry name" value="TPR-like"/>
    <property type="match status" value="1"/>
</dbReference>
<dbReference type="InterPro" id="IPR011990">
    <property type="entry name" value="TPR-like_helical_dom_sf"/>
</dbReference>
<dbReference type="Pfam" id="PF23892">
    <property type="entry name" value="Ig_CycH"/>
    <property type="match status" value="1"/>
</dbReference>
<dbReference type="PATRIC" id="fig|1208321.3.peg.3321"/>
<evidence type="ECO:0000256" key="1">
    <source>
        <dbReference type="SAM" id="Phobius"/>
    </source>
</evidence>
<dbReference type="Gene3D" id="1.25.40.10">
    <property type="entry name" value="Tetratricopeptide repeat domain"/>
    <property type="match status" value="1"/>
</dbReference>
<dbReference type="SMART" id="SM00028">
    <property type="entry name" value="TPR"/>
    <property type="match status" value="2"/>
</dbReference>